<feature type="transmembrane region" description="Helical" evidence="1">
    <location>
        <begin position="309"/>
        <end position="331"/>
    </location>
</feature>
<dbReference type="GO" id="GO:0016874">
    <property type="term" value="F:ligase activity"/>
    <property type="evidence" value="ECO:0007669"/>
    <property type="project" value="UniProtKB-KW"/>
</dbReference>
<keyword evidence="1" id="KW-0812">Transmembrane</keyword>
<feature type="transmembrane region" description="Helical" evidence="1">
    <location>
        <begin position="187"/>
        <end position="205"/>
    </location>
</feature>
<dbReference type="PANTHER" id="PTHR37422:SF13">
    <property type="entry name" value="LIPOPOLYSACCHARIDE BIOSYNTHESIS PROTEIN PA4999-RELATED"/>
    <property type="match status" value="1"/>
</dbReference>
<dbReference type="RefSeq" id="WP_281485455.1">
    <property type="nucleotide sequence ID" value="NZ_CP124543.1"/>
</dbReference>
<keyword evidence="3" id="KW-1185">Reference proteome</keyword>
<dbReference type="PANTHER" id="PTHR37422">
    <property type="entry name" value="TEICHURONIC ACID BIOSYNTHESIS PROTEIN TUAE"/>
    <property type="match status" value="1"/>
</dbReference>
<name>A0AAJ6PBW5_9CYAN</name>
<dbReference type="KEGG" id="hbq:QI031_12470"/>
<feature type="transmembrane region" description="Helical" evidence="1">
    <location>
        <begin position="158"/>
        <end position="175"/>
    </location>
</feature>
<evidence type="ECO:0000313" key="3">
    <source>
        <dbReference type="Proteomes" id="UP001223520"/>
    </source>
</evidence>
<keyword evidence="2" id="KW-0436">Ligase</keyword>
<gene>
    <name evidence="2" type="ORF">QI031_12470</name>
</gene>
<feature type="transmembrane region" description="Helical" evidence="1">
    <location>
        <begin position="261"/>
        <end position="278"/>
    </location>
</feature>
<dbReference type="AlphaFoldDB" id="A0AAJ6PBW5"/>
<organism evidence="2 3">
    <name type="scientific">Halotia branconii CENA392</name>
    <dbReference type="NCBI Taxonomy" id="1539056"/>
    <lineage>
        <taxon>Bacteria</taxon>
        <taxon>Bacillati</taxon>
        <taxon>Cyanobacteriota</taxon>
        <taxon>Cyanophyceae</taxon>
        <taxon>Nostocales</taxon>
        <taxon>Nodulariaceae</taxon>
        <taxon>Halotia</taxon>
    </lineage>
</organism>
<protein>
    <submittedName>
        <fullName evidence="2">O-antigen ligase domain-containing protein</fullName>
    </submittedName>
</protein>
<feature type="transmembrane region" description="Helical" evidence="1">
    <location>
        <begin position="49"/>
        <end position="65"/>
    </location>
</feature>
<evidence type="ECO:0000313" key="2">
    <source>
        <dbReference type="EMBL" id="WGV28227.1"/>
    </source>
</evidence>
<feature type="transmembrane region" description="Helical" evidence="1">
    <location>
        <begin position="132"/>
        <end position="152"/>
    </location>
</feature>
<reference evidence="2 3" key="1">
    <citation type="journal article" date="2023" name="Limnol Oceanogr Lett">
        <title>Environmental adaptations by the intertidal Antarctic cyanobacterium Halotia branconii CENA392 as revealed using long-read genome sequencing.</title>
        <authorList>
            <person name="Dextro R.B."/>
            <person name="Delbaje E."/>
            <person name="Freitas P.N.N."/>
            <person name="Geraldes V."/>
            <person name="Pinto E."/>
            <person name="Long P.F."/>
            <person name="Fiore M.F."/>
        </authorList>
    </citation>
    <scope>NUCLEOTIDE SEQUENCE [LARGE SCALE GENOMIC DNA]</scope>
    <source>
        <strain evidence="2 3">CENA392</strain>
    </source>
</reference>
<sequence>MISQQILFNSFLKAHFSPRERSLQGWIVILGFILLAIACYFAGAAAMLRIIYPAAALVVAIFLYLRHPILYIGFNWWMWFLSALVARLIDYRVGWDPTRQILVAPYLVSFVSIATFLRYFPNASRQGGLPFILAALGVFYSFLIGLIFNAPLPVARGLLDWLSPIIFAFHLYMNWRDYPSYRQNMQRVFFWCVLLTGAYGVYQFVVAPEWDRFWLIESKLFTSSGDPEPFGMRVWSTMHSVGPYAAVLQTGLLLMFTSSQGLLTFPASAVGYLSFLLTQARTNWGGWLFGVLMIFVSVKTRLQMRLITIILVMAMCVVPLTTIEPISGVVAERLESFSNLQDDSSFKDRSGNYDRNLSLALTSGLGSGLGNTWKVNEKTGQIEVFVVDSGILDMFFTLGWFGAIPYMGGLILILISVTRCTEARFDSFVSAARAIGITSCAQLIISSGMLSIAGMILWGFLAMAMAAHKYYQHQGISTSGLSTWK</sequence>
<feature type="transmembrane region" description="Helical" evidence="1">
    <location>
        <begin position="394"/>
        <end position="415"/>
    </location>
</feature>
<keyword evidence="1" id="KW-0472">Membrane</keyword>
<dbReference type="EMBL" id="CP124543">
    <property type="protein sequence ID" value="WGV28227.1"/>
    <property type="molecule type" value="Genomic_DNA"/>
</dbReference>
<accession>A0AAJ6PBW5</accession>
<keyword evidence="1" id="KW-1133">Transmembrane helix</keyword>
<dbReference type="Proteomes" id="UP001223520">
    <property type="component" value="Chromosome"/>
</dbReference>
<evidence type="ECO:0000256" key="1">
    <source>
        <dbReference type="SAM" id="Phobius"/>
    </source>
</evidence>
<proteinExistence type="predicted"/>
<feature type="transmembrane region" description="Helical" evidence="1">
    <location>
        <begin position="70"/>
        <end position="89"/>
    </location>
</feature>
<dbReference type="InterPro" id="IPR051533">
    <property type="entry name" value="WaaL-like"/>
</dbReference>
<feature type="transmembrane region" description="Helical" evidence="1">
    <location>
        <begin position="101"/>
        <end position="120"/>
    </location>
</feature>
<feature type="transmembrane region" description="Helical" evidence="1">
    <location>
        <begin position="23"/>
        <end position="43"/>
    </location>
</feature>
<feature type="transmembrane region" description="Helical" evidence="1">
    <location>
        <begin position="451"/>
        <end position="471"/>
    </location>
</feature>